<dbReference type="PATRIC" id="fig|155920.8.peg.734"/>
<dbReference type="EMBL" id="CP006696">
    <property type="protein sequence ID" value="AIC11030.1"/>
    <property type="molecule type" value="Genomic_DNA"/>
</dbReference>
<dbReference type="KEGG" id="xfs:D934_03045"/>
<gene>
    <name evidence="1" type="ORF">D934_03045</name>
</gene>
<dbReference type="AlphaFoldDB" id="A0A060H6U9"/>
<reference evidence="1 2" key="1">
    <citation type="submission" date="2013-08" db="EMBL/GenBank/DDBJ databases">
        <authorList>
            <person name="Stouthamer R."/>
            <person name="Nunney L."/>
        </authorList>
    </citation>
    <scope>NUCLEOTIDE SEQUENCE [LARGE SCALE GENOMIC DNA]</scope>
    <source>
        <strain evidence="2">ann-1</strain>
    </source>
</reference>
<name>A0A060H6U9_XYLFS</name>
<accession>A0A060H6U9</accession>
<evidence type="ECO:0000313" key="2">
    <source>
        <dbReference type="Proteomes" id="UP000027215"/>
    </source>
</evidence>
<sequence>MHDSITILRHPVKRLAKTWCEDGMIKAYDNAKFFRIEQ</sequence>
<dbReference type="HOGENOM" id="CLU_3335101_0_0_6"/>
<dbReference type="Proteomes" id="UP000027215">
    <property type="component" value="Chromosome"/>
</dbReference>
<evidence type="ECO:0000313" key="1">
    <source>
        <dbReference type="EMBL" id="AIC11030.1"/>
    </source>
</evidence>
<proteinExistence type="predicted"/>
<organism evidence="1 2">
    <name type="scientific">Xylella fastidiosa subsp. sandyi Ann-1</name>
    <dbReference type="NCBI Taxonomy" id="155920"/>
    <lineage>
        <taxon>Bacteria</taxon>
        <taxon>Pseudomonadati</taxon>
        <taxon>Pseudomonadota</taxon>
        <taxon>Gammaproteobacteria</taxon>
        <taxon>Lysobacterales</taxon>
        <taxon>Lysobacteraceae</taxon>
        <taxon>Xylella</taxon>
    </lineage>
</organism>
<protein>
    <submittedName>
        <fullName evidence="1">Uncharacterized protein</fullName>
    </submittedName>
</protein>